<gene>
    <name evidence="12" type="primary">dapA</name>
    <name evidence="16" type="ORF">Ga0061069_104181</name>
</gene>
<dbReference type="AlphaFoldDB" id="A0A0K6I082"/>
<feature type="active site" description="Proton donor/acceptor" evidence="12 14">
    <location>
        <position position="141"/>
    </location>
</feature>
<keyword evidence="6 12" id="KW-0028">Amino-acid biosynthesis</keyword>
<feature type="binding site" evidence="12 15">
    <location>
        <position position="214"/>
    </location>
    <ligand>
        <name>pyruvate</name>
        <dbReference type="ChEBI" id="CHEBI:15361"/>
    </ligand>
</feature>
<dbReference type="InterPro" id="IPR005263">
    <property type="entry name" value="DapA"/>
</dbReference>
<comment type="similarity">
    <text evidence="3 12 13">Belongs to the DapA family.</text>
</comment>
<dbReference type="GO" id="GO:0008840">
    <property type="term" value="F:4-hydroxy-tetrahydrodipicolinate synthase activity"/>
    <property type="evidence" value="ECO:0007669"/>
    <property type="project" value="UniProtKB-UniRule"/>
</dbReference>
<keyword evidence="8 12" id="KW-0457">Lysine biosynthesis</keyword>
<dbReference type="GO" id="GO:0009089">
    <property type="term" value="P:lysine biosynthetic process via diaminopimelate"/>
    <property type="evidence" value="ECO:0007669"/>
    <property type="project" value="UniProtKB-UniRule"/>
</dbReference>
<feature type="site" description="Part of a proton relay during catalysis" evidence="12">
    <location>
        <position position="51"/>
    </location>
</feature>
<evidence type="ECO:0000313" key="16">
    <source>
        <dbReference type="EMBL" id="CUA96540.1"/>
    </source>
</evidence>
<feature type="site" description="Part of a proton relay during catalysis" evidence="12">
    <location>
        <position position="116"/>
    </location>
</feature>
<dbReference type="InterPro" id="IPR002220">
    <property type="entry name" value="DapA-like"/>
</dbReference>
<proteinExistence type="inferred from homology"/>
<comment type="function">
    <text evidence="1 12">Catalyzes the condensation of (S)-aspartate-beta-semialdehyde [(S)-ASA] and pyruvate to 4-hydroxy-tetrahydrodipicolinate (HTPA).</text>
</comment>
<dbReference type="EC" id="4.3.3.7" evidence="4 12"/>
<comment type="caution">
    <text evidence="12">Was originally thought to be a dihydrodipicolinate synthase (DHDPS), catalyzing the condensation of (S)-aspartate-beta-semialdehyde [(S)-ASA] and pyruvate to dihydrodipicolinate (DHDP). However, it was shown in E.coli that the product of the enzymatic reaction is not dihydrodipicolinate but in fact (4S)-4-hydroxy-2,3,4,5-tetrahydro-(2S)-dipicolinic acid (HTPA), and that the consecutive dehydration reaction leading to DHDP is not spontaneous but catalyzed by DapB.</text>
</comment>
<evidence type="ECO:0000256" key="15">
    <source>
        <dbReference type="PIRSR" id="PIRSR001365-2"/>
    </source>
</evidence>
<evidence type="ECO:0000256" key="6">
    <source>
        <dbReference type="ARBA" id="ARBA00022605"/>
    </source>
</evidence>
<comment type="pathway">
    <text evidence="2 12">Amino-acid biosynthesis; L-lysine biosynthesis via DAP pathway; (S)-tetrahydrodipicolinate from L-aspartate: step 3/4.</text>
</comment>
<dbReference type="GO" id="GO:0005737">
    <property type="term" value="C:cytoplasm"/>
    <property type="evidence" value="ECO:0007669"/>
    <property type="project" value="UniProtKB-SubCell"/>
</dbReference>
<comment type="subunit">
    <text evidence="12">Homotetramer; dimer of dimers.</text>
</comment>
<evidence type="ECO:0000256" key="5">
    <source>
        <dbReference type="ARBA" id="ARBA00022490"/>
    </source>
</evidence>
<dbReference type="OrthoDB" id="9782828at2"/>
<dbReference type="GO" id="GO:0019877">
    <property type="term" value="P:diaminopimelate biosynthetic process"/>
    <property type="evidence" value="ECO:0007669"/>
    <property type="project" value="UniProtKB-UniRule"/>
</dbReference>
<dbReference type="PROSITE" id="PS00666">
    <property type="entry name" value="DHDPS_2"/>
    <property type="match status" value="1"/>
</dbReference>
<name>A0A0K6I082_9BURK</name>
<dbReference type="InterPro" id="IPR020625">
    <property type="entry name" value="Schiff_base-form_aldolases_AS"/>
</dbReference>
<feature type="active site" description="Schiff-base intermediate with substrate" evidence="12 14">
    <location>
        <position position="170"/>
    </location>
</feature>
<reference evidence="17" key="1">
    <citation type="submission" date="2015-08" db="EMBL/GenBank/DDBJ databases">
        <authorList>
            <person name="Varghese N."/>
        </authorList>
    </citation>
    <scope>NUCLEOTIDE SEQUENCE [LARGE SCALE GENOMIC DNA]</scope>
    <source>
        <strain evidence="17">DSM 18181</strain>
    </source>
</reference>
<keyword evidence="17" id="KW-1185">Reference proteome</keyword>
<accession>A0A0K6I082</accession>
<keyword evidence="7 12" id="KW-0220">Diaminopimelate biosynthesis</keyword>
<dbReference type="PIRSF" id="PIRSF001365">
    <property type="entry name" value="DHDPS"/>
    <property type="match status" value="1"/>
</dbReference>
<keyword evidence="9 12" id="KW-0456">Lyase</keyword>
<dbReference type="RefSeq" id="WP_055450321.1">
    <property type="nucleotide sequence ID" value="NZ_CYHF01000004.1"/>
</dbReference>
<protein>
    <recommendedName>
        <fullName evidence="4 12">4-hydroxy-tetrahydrodipicolinate synthase</fullName>
        <shortName evidence="12">HTPA synthase</shortName>
        <ecNumber evidence="4 12">4.3.3.7</ecNumber>
    </recommendedName>
</protein>
<evidence type="ECO:0000256" key="10">
    <source>
        <dbReference type="ARBA" id="ARBA00023270"/>
    </source>
</evidence>
<dbReference type="STRING" id="339866.GCA_001418255_01412"/>
<comment type="subcellular location">
    <subcellularLocation>
        <location evidence="12">Cytoplasm</location>
    </subcellularLocation>
</comment>
<evidence type="ECO:0000256" key="3">
    <source>
        <dbReference type="ARBA" id="ARBA00007592"/>
    </source>
</evidence>
<evidence type="ECO:0000256" key="13">
    <source>
        <dbReference type="PIRNR" id="PIRNR001365"/>
    </source>
</evidence>
<evidence type="ECO:0000256" key="7">
    <source>
        <dbReference type="ARBA" id="ARBA00022915"/>
    </source>
</evidence>
<keyword evidence="10 12" id="KW-0704">Schiff base</keyword>
<feature type="binding site" evidence="12 15">
    <location>
        <position position="52"/>
    </location>
    <ligand>
        <name>pyruvate</name>
        <dbReference type="ChEBI" id="CHEBI:15361"/>
    </ligand>
</feature>
<evidence type="ECO:0000256" key="9">
    <source>
        <dbReference type="ARBA" id="ARBA00023239"/>
    </source>
</evidence>
<dbReference type="HAMAP" id="MF_00418">
    <property type="entry name" value="DapA"/>
    <property type="match status" value="1"/>
</dbReference>
<dbReference type="SMART" id="SM01130">
    <property type="entry name" value="DHDPS"/>
    <property type="match status" value="1"/>
</dbReference>
<dbReference type="InterPro" id="IPR013785">
    <property type="entry name" value="Aldolase_TIM"/>
</dbReference>
<keyword evidence="5 12" id="KW-0963">Cytoplasm</keyword>
<evidence type="ECO:0000256" key="14">
    <source>
        <dbReference type="PIRSR" id="PIRSR001365-1"/>
    </source>
</evidence>
<dbReference type="CDD" id="cd00950">
    <property type="entry name" value="DHDPS"/>
    <property type="match status" value="1"/>
</dbReference>
<evidence type="ECO:0000256" key="8">
    <source>
        <dbReference type="ARBA" id="ARBA00023154"/>
    </source>
</evidence>
<evidence type="ECO:0000256" key="2">
    <source>
        <dbReference type="ARBA" id="ARBA00005120"/>
    </source>
</evidence>
<dbReference type="EMBL" id="CYHF01000004">
    <property type="protein sequence ID" value="CUA96540.1"/>
    <property type="molecule type" value="Genomic_DNA"/>
</dbReference>
<comment type="catalytic activity">
    <reaction evidence="11 12">
        <text>L-aspartate 4-semialdehyde + pyruvate = (2S,4S)-4-hydroxy-2,3,4,5-tetrahydrodipicolinate + H2O + H(+)</text>
        <dbReference type="Rhea" id="RHEA:34171"/>
        <dbReference type="ChEBI" id="CHEBI:15361"/>
        <dbReference type="ChEBI" id="CHEBI:15377"/>
        <dbReference type="ChEBI" id="CHEBI:15378"/>
        <dbReference type="ChEBI" id="CHEBI:67139"/>
        <dbReference type="ChEBI" id="CHEBI:537519"/>
        <dbReference type="EC" id="4.3.3.7"/>
    </reaction>
</comment>
<evidence type="ECO:0000256" key="4">
    <source>
        <dbReference type="ARBA" id="ARBA00012086"/>
    </source>
</evidence>
<evidence type="ECO:0000256" key="11">
    <source>
        <dbReference type="ARBA" id="ARBA00047836"/>
    </source>
</evidence>
<evidence type="ECO:0000313" key="17">
    <source>
        <dbReference type="Proteomes" id="UP000183649"/>
    </source>
</evidence>
<dbReference type="NCBIfam" id="TIGR00674">
    <property type="entry name" value="dapA"/>
    <property type="match status" value="1"/>
</dbReference>
<dbReference type="PRINTS" id="PR00146">
    <property type="entry name" value="DHPICSNTHASE"/>
</dbReference>
<dbReference type="Gene3D" id="3.20.20.70">
    <property type="entry name" value="Aldolase class I"/>
    <property type="match status" value="1"/>
</dbReference>
<evidence type="ECO:0000256" key="12">
    <source>
        <dbReference type="HAMAP-Rule" id="MF_00418"/>
    </source>
</evidence>
<dbReference type="PANTHER" id="PTHR12128:SF66">
    <property type="entry name" value="4-HYDROXY-2-OXOGLUTARATE ALDOLASE, MITOCHONDRIAL"/>
    <property type="match status" value="1"/>
</dbReference>
<organism evidence="16 17">
    <name type="scientific">Thiomonas bhubaneswarensis</name>
    <dbReference type="NCBI Taxonomy" id="339866"/>
    <lineage>
        <taxon>Bacteria</taxon>
        <taxon>Pseudomonadati</taxon>
        <taxon>Pseudomonadota</taxon>
        <taxon>Betaproteobacteria</taxon>
        <taxon>Burkholderiales</taxon>
        <taxon>Thiomonas</taxon>
    </lineage>
</organism>
<evidence type="ECO:0000256" key="1">
    <source>
        <dbReference type="ARBA" id="ARBA00003294"/>
    </source>
</evidence>
<dbReference type="UniPathway" id="UPA00034">
    <property type="reaction ID" value="UER00017"/>
</dbReference>
<dbReference type="Pfam" id="PF00701">
    <property type="entry name" value="DHDPS"/>
    <property type="match status" value="1"/>
</dbReference>
<dbReference type="PANTHER" id="PTHR12128">
    <property type="entry name" value="DIHYDRODIPICOLINATE SYNTHASE"/>
    <property type="match status" value="1"/>
</dbReference>
<dbReference type="Proteomes" id="UP000183649">
    <property type="component" value="Unassembled WGS sequence"/>
</dbReference>
<dbReference type="SUPFAM" id="SSF51569">
    <property type="entry name" value="Aldolase"/>
    <property type="match status" value="1"/>
</dbReference>
<sequence>MNISAYRPFDGIFVPLITPFHASMEIDWEGLRRLVAFYAQQGVAGFVPCGSTGEASTLTVEEHKAVISFVIEQAASHGDFKIIAATGSNDTREAIDLTRHAHQAGADACLSVTPYYVRPNRSGLLAHYQRIAEVGSPLFLYNIPLRTGLNLSLEDIELLVQDVPAVIGIKEATADIQQLIDVAHRFADSDCFTVLSGEDSLLFDCCTHGGRGSICAASLVYPREMVQLHHMVSTGHLHEAAALNRRMRPKVRALFCESNPVAMKLAVSRLLGTSPTVRLPLGPASKRAVQIIDGLGLQCESEAESAV</sequence>